<name>A0A850R395_9GAMM</name>
<dbReference type="Pfam" id="PF05685">
    <property type="entry name" value="Uma2"/>
    <property type="match status" value="1"/>
</dbReference>
<dbReference type="Proteomes" id="UP000592294">
    <property type="component" value="Unassembled WGS sequence"/>
</dbReference>
<dbReference type="SUPFAM" id="SSF52980">
    <property type="entry name" value="Restriction endonuclease-like"/>
    <property type="match status" value="1"/>
</dbReference>
<accession>A0A850R395</accession>
<dbReference type="Gene3D" id="3.90.1570.10">
    <property type="entry name" value="tt1808, chain A"/>
    <property type="match status" value="1"/>
</dbReference>
<dbReference type="CDD" id="cd06260">
    <property type="entry name" value="DUF820-like"/>
    <property type="match status" value="1"/>
</dbReference>
<dbReference type="AlphaFoldDB" id="A0A850R395"/>
<keyword evidence="2" id="KW-0378">Hydrolase</keyword>
<dbReference type="InterPro" id="IPR008538">
    <property type="entry name" value="Uma2"/>
</dbReference>
<gene>
    <name evidence="2" type="ORF">HW932_02410</name>
</gene>
<dbReference type="RefSeq" id="WP_176974898.1">
    <property type="nucleotide sequence ID" value="NZ_JABZEO010000001.1"/>
</dbReference>
<evidence type="ECO:0000259" key="1">
    <source>
        <dbReference type="Pfam" id="PF05685"/>
    </source>
</evidence>
<proteinExistence type="predicted"/>
<dbReference type="PANTHER" id="PTHR34107">
    <property type="entry name" value="SLL0198 PROTEIN-RELATED"/>
    <property type="match status" value="1"/>
</dbReference>
<dbReference type="PANTHER" id="PTHR34107:SF4">
    <property type="entry name" value="SLL1222 PROTEIN"/>
    <property type="match status" value="1"/>
</dbReference>
<dbReference type="GO" id="GO:0004519">
    <property type="term" value="F:endonuclease activity"/>
    <property type="evidence" value="ECO:0007669"/>
    <property type="project" value="UniProtKB-KW"/>
</dbReference>
<reference evidence="2 3" key="1">
    <citation type="submission" date="2020-06" db="EMBL/GenBank/DDBJ databases">
        <title>Whole-genome sequence of Allochromatium humboldtianum DSM 21881, type strain.</title>
        <authorList>
            <person name="Kyndt J.A."/>
            <person name="Meyer T.E."/>
        </authorList>
    </citation>
    <scope>NUCLEOTIDE SEQUENCE [LARGE SCALE GENOMIC DNA]</scope>
    <source>
        <strain evidence="2 3">DSM 21881</strain>
    </source>
</reference>
<dbReference type="InterPro" id="IPR011335">
    <property type="entry name" value="Restrct_endonuc-II-like"/>
</dbReference>
<dbReference type="EMBL" id="JABZEO010000001">
    <property type="protein sequence ID" value="NVZ08114.1"/>
    <property type="molecule type" value="Genomic_DNA"/>
</dbReference>
<organism evidence="2 3">
    <name type="scientific">Allochromatium humboldtianum</name>
    <dbReference type="NCBI Taxonomy" id="504901"/>
    <lineage>
        <taxon>Bacteria</taxon>
        <taxon>Pseudomonadati</taxon>
        <taxon>Pseudomonadota</taxon>
        <taxon>Gammaproteobacteria</taxon>
        <taxon>Chromatiales</taxon>
        <taxon>Chromatiaceae</taxon>
        <taxon>Allochromatium</taxon>
    </lineage>
</organism>
<keyword evidence="2" id="KW-0540">Nuclease</keyword>
<evidence type="ECO:0000313" key="3">
    <source>
        <dbReference type="Proteomes" id="UP000592294"/>
    </source>
</evidence>
<dbReference type="InterPro" id="IPR012296">
    <property type="entry name" value="Nuclease_put_TT1808"/>
</dbReference>
<keyword evidence="3" id="KW-1185">Reference proteome</keyword>
<feature type="domain" description="Putative restriction endonuclease" evidence="1">
    <location>
        <begin position="25"/>
        <end position="141"/>
    </location>
</feature>
<sequence>MDWTSVVNDPTLSNLPFKIELNEWGKIEMSPASNSHGMLQTEIAFILKMKLTSGKAFVECSIQTSKNVKVADVVWCSTDFLNRHGKSTPYPASPEIVVEVASPSNTLAELIDKRSLYFEQGAKEVWICEETGAMLFYRADGKLSNSVLCPSFPQSVEA</sequence>
<protein>
    <submittedName>
        <fullName evidence="2">Uma2 family endonuclease</fullName>
    </submittedName>
</protein>
<keyword evidence="2" id="KW-0255">Endonuclease</keyword>
<evidence type="ECO:0000313" key="2">
    <source>
        <dbReference type="EMBL" id="NVZ08114.1"/>
    </source>
</evidence>
<comment type="caution">
    <text evidence="2">The sequence shown here is derived from an EMBL/GenBank/DDBJ whole genome shotgun (WGS) entry which is preliminary data.</text>
</comment>